<dbReference type="EMBL" id="BDDD01002084">
    <property type="protein sequence ID" value="GAV79955.1"/>
    <property type="molecule type" value="Genomic_DNA"/>
</dbReference>
<dbReference type="GO" id="GO:0046983">
    <property type="term" value="F:protein dimerization activity"/>
    <property type="evidence" value="ECO:0007669"/>
    <property type="project" value="InterPro"/>
</dbReference>
<dbReference type="InParanoid" id="A0A1Q3CIA6"/>
<dbReference type="Proteomes" id="UP000187406">
    <property type="component" value="Unassembled WGS sequence"/>
</dbReference>
<feature type="non-terminal residue" evidence="2">
    <location>
        <position position="1"/>
    </location>
</feature>
<keyword evidence="3" id="KW-1185">Reference proteome</keyword>
<reference evidence="3" key="1">
    <citation type="submission" date="2016-04" db="EMBL/GenBank/DDBJ databases">
        <title>Cephalotus genome sequencing.</title>
        <authorList>
            <person name="Fukushima K."/>
            <person name="Hasebe M."/>
            <person name="Fang X."/>
        </authorList>
    </citation>
    <scope>NUCLEOTIDE SEQUENCE [LARGE SCALE GENOMIC DNA]</scope>
    <source>
        <strain evidence="3">cv. St1</strain>
    </source>
</reference>
<sequence>RFKSDSCGEPGSKACKEKLQREKLNDRHAFYFVSPYSVFLPGKVGILSDAVRMVAQLRSEAQKLKESNEDLHEKFKEFRESKAMSAQPRFLPHSPGMPVAFCGQLQAAGNKLMPFIGYRGVAMWQFMRPAAVDTSQDHILGPLVA</sequence>
<evidence type="ECO:0000313" key="3">
    <source>
        <dbReference type="Proteomes" id="UP000187406"/>
    </source>
</evidence>
<gene>
    <name evidence="2" type="ORF">CFOL_v3_23417</name>
</gene>
<dbReference type="InterPro" id="IPR044818">
    <property type="entry name" value="ILR3-like"/>
</dbReference>
<name>A0A1Q3CIA6_CEPFO</name>
<feature type="non-terminal residue" evidence="2">
    <location>
        <position position="145"/>
    </location>
</feature>
<dbReference type="PANTHER" id="PTHR46133:SF28">
    <property type="entry name" value="BHLH TRANSCRIPTION FACTOR"/>
    <property type="match status" value="1"/>
</dbReference>
<protein>
    <recommendedName>
        <fullName evidence="4">BHLH domain-containing protein</fullName>
    </recommendedName>
</protein>
<dbReference type="PANTHER" id="PTHR46133">
    <property type="entry name" value="BHLH TRANSCRIPTION FACTOR"/>
    <property type="match status" value="1"/>
</dbReference>
<organism evidence="2 3">
    <name type="scientific">Cephalotus follicularis</name>
    <name type="common">Albany pitcher plant</name>
    <dbReference type="NCBI Taxonomy" id="3775"/>
    <lineage>
        <taxon>Eukaryota</taxon>
        <taxon>Viridiplantae</taxon>
        <taxon>Streptophyta</taxon>
        <taxon>Embryophyta</taxon>
        <taxon>Tracheophyta</taxon>
        <taxon>Spermatophyta</taxon>
        <taxon>Magnoliopsida</taxon>
        <taxon>eudicotyledons</taxon>
        <taxon>Gunneridae</taxon>
        <taxon>Pentapetalae</taxon>
        <taxon>rosids</taxon>
        <taxon>fabids</taxon>
        <taxon>Oxalidales</taxon>
        <taxon>Cephalotaceae</taxon>
        <taxon>Cephalotus</taxon>
    </lineage>
</organism>
<dbReference type="GO" id="GO:0006879">
    <property type="term" value="P:intracellular iron ion homeostasis"/>
    <property type="evidence" value="ECO:0007669"/>
    <property type="project" value="InterPro"/>
</dbReference>
<feature type="coiled-coil region" evidence="1">
    <location>
        <begin position="47"/>
        <end position="81"/>
    </location>
</feature>
<keyword evidence="1" id="KW-0175">Coiled coil</keyword>
<proteinExistence type="predicted"/>
<evidence type="ECO:0008006" key="4">
    <source>
        <dbReference type="Google" id="ProtNLM"/>
    </source>
</evidence>
<dbReference type="STRING" id="3775.A0A1Q3CIA6"/>
<dbReference type="OrthoDB" id="515493at2759"/>
<evidence type="ECO:0000256" key="1">
    <source>
        <dbReference type="SAM" id="Coils"/>
    </source>
</evidence>
<evidence type="ECO:0000313" key="2">
    <source>
        <dbReference type="EMBL" id="GAV79955.1"/>
    </source>
</evidence>
<dbReference type="GO" id="GO:0003700">
    <property type="term" value="F:DNA-binding transcription factor activity"/>
    <property type="evidence" value="ECO:0007669"/>
    <property type="project" value="InterPro"/>
</dbReference>
<comment type="caution">
    <text evidence="2">The sequence shown here is derived from an EMBL/GenBank/DDBJ whole genome shotgun (WGS) entry which is preliminary data.</text>
</comment>
<dbReference type="AlphaFoldDB" id="A0A1Q3CIA6"/>
<accession>A0A1Q3CIA6</accession>